<proteinExistence type="predicted"/>
<dbReference type="InterPro" id="IPR029033">
    <property type="entry name" value="His_PPase_superfam"/>
</dbReference>
<reference evidence="1" key="2">
    <citation type="journal article" date="2022" name="Syst. Appl. Microbiol.">
        <title>Physiological and genomic characterisation of Luteimonas fraxinea sp. nov., a bacterial species associated with trees tolerant to ash dieback.</title>
        <authorList>
            <person name="Ulrich K."/>
            <person name="Becker R."/>
            <person name="Behrendt U."/>
            <person name="Kube M."/>
            <person name="Schneck V."/>
            <person name="Ulrich A."/>
        </authorList>
    </citation>
    <scope>NUCLEOTIDE SEQUENCE</scope>
    <source>
        <strain evidence="1">A1P009</strain>
    </source>
</reference>
<dbReference type="SMART" id="SM00855">
    <property type="entry name" value="PGAM"/>
    <property type="match status" value="1"/>
</dbReference>
<dbReference type="SUPFAM" id="SSF53254">
    <property type="entry name" value="Phosphoglycerate mutase-like"/>
    <property type="match status" value="1"/>
</dbReference>
<dbReference type="PANTHER" id="PTHR47623:SF1">
    <property type="entry name" value="OS09G0287300 PROTEIN"/>
    <property type="match status" value="1"/>
</dbReference>
<organism evidence="1 2">
    <name type="scientific">Luteimonas fraxinea</name>
    <dbReference type="NCBI Taxonomy" id="2901869"/>
    <lineage>
        <taxon>Bacteria</taxon>
        <taxon>Pseudomonadati</taxon>
        <taxon>Pseudomonadota</taxon>
        <taxon>Gammaproteobacteria</taxon>
        <taxon>Lysobacterales</taxon>
        <taxon>Lysobacteraceae</taxon>
        <taxon>Luteimonas</taxon>
    </lineage>
</organism>
<sequence length="158" mass="17058">MRELILLRHAHADPALPGQTDIDRPLSAEGLAEAEAAGRWLREKQLVPDCVLCSPSRRTRETLEAVLGAIGYVDQRLEQSIYEATPGTLATLLDEHRDTGRLLLVGHNPGLERLAALLHSGQTGEYRGMPPGGIAVLTLPTGAAVEPAVAELSAFWWP</sequence>
<reference evidence="1" key="1">
    <citation type="submission" date="2021-12" db="EMBL/GenBank/DDBJ databases">
        <authorList>
            <person name="Ulrich A."/>
        </authorList>
    </citation>
    <scope>NUCLEOTIDE SEQUENCE</scope>
    <source>
        <strain evidence="1">A1P009</strain>
    </source>
</reference>
<evidence type="ECO:0000313" key="1">
    <source>
        <dbReference type="EMBL" id="MCD9097622.1"/>
    </source>
</evidence>
<dbReference type="RefSeq" id="WP_232136689.1">
    <property type="nucleotide sequence ID" value="NZ_CP089507.1"/>
</dbReference>
<dbReference type="CDD" id="cd07067">
    <property type="entry name" value="HP_PGM_like"/>
    <property type="match status" value="1"/>
</dbReference>
<dbReference type="InterPro" id="IPR013078">
    <property type="entry name" value="His_Pase_superF_clade-1"/>
</dbReference>
<protein>
    <submittedName>
        <fullName evidence="1">Histidine phosphatase family protein</fullName>
    </submittedName>
</protein>
<accession>A0ABS8UFK9</accession>
<comment type="caution">
    <text evidence="1">The sequence shown here is derived from an EMBL/GenBank/DDBJ whole genome shotgun (WGS) entry which is preliminary data.</text>
</comment>
<name>A0ABS8UFK9_9GAMM</name>
<gene>
    <name evidence="1" type="ORF">LTT95_11800</name>
</gene>
<keyword evidence="2" id="KW-1185">Reference proteome</keyword>
<dbReference type="PANTHER" id="PTHR47623">
    <property type="entry name" value="OS09G0287300 PROTEIN"/>
    <property type="match status" value="1"/>
</dbReference>
<dbReference type="Pfam" id="PF00300">
    <property type="entry name" value="His_Phos_1"/>
    <property type="match status" value="1"/>
</dbReference>
<dbReference type="EMBL" id="JAJQKU010000003">
    <property type="protein sequence ID" value="MCD9097622.1"/>
    <property type="molecule type" value="Genomic_DNA"/>
</dbReference>
<evidence type="ECO:0000313" key="2">
    <source>
        <dbReference type="Proteomes" id="UP001430360"/>
    </source>
</evidence>
<dbReference type="Gene3D" id="3.40.50.1240">
    <property type="entry name" value="Phosphoglycerate mutase-like"/>
    <property type="match status" value="1"/>
</dbReference>
<dbReference type="Proteomes" id="UP001430360">
    <property type="component" value="Unassembled WGS sequence"/>
</dbReference>